<evidence type="ECO:0000256" key="2">
    <source>
        <dbReference type="ARBA" id="ARBA00022481"/>
    </source>
</evidence>
<dbReference type="InterPro" id="IPR045584">
    <property type="entry name" value="Pilin-like"/>
</dbReference>
<keyword evidence="4" id="KW-0472">Membrane</keyword>
<keyword evidence="3" id="KW-0281">Fimbrium</keyword>
<dbReference type="NCBIfam" id="TIGR02532">
    <property type="entry name" value="IV_pilin_GFxxxE"/>
    <property type="match status" value="1"/>
</dbReference>
<comment type="caution">
    <text evidence="5">The sequence shown here is derived from an EMBL/GenBank/DDBJ whole genome shotgun (WGS) entry which is preliminary data.</text>
</comment>
<name>A0A370KC60_9GAMM</name>
<evidence type="ECO:0000313" key="5">
    <source>
        <dbReference type="EMBL" id="RDJ00172.1"/>
    </source>
</evidence>
<keyword evidence="4" id="KW-1133">Transmembrane helix</keyword>
<dbReference type="EMBL" id="QQSY01000001">
    <property type="protein sequence ID" value="RDJ00172.1"/>
    <property type="molecule type" value="Genomic_DNA"/>
</dbReference>
<dbReference type="PROSITE" id="PS00409">
    <property type="entry name" value="PROKAR_NTER_METHYL"/>
    <property type="match status" value="1"/>
</dbReference>
<dbReference type="GO" id="GO:0007155">
    <property type="term" value="P:cell adhesion"/>
    <property type="evidence" value="ECO:0007669"/>
    <property type="project" value="InterPro"/>
</dbReference>
<dbReference type="GO" id="GO:0009289">
    <property type="term" value="C:pilus"/>
    <property type="evidence" value="ECO:0007669"/>
    <property type="project" value="InterPro"/>
</dbReference>
<dbReference type="OrthoDB" id="5767514at2"/>
<sequence length="172" mass="17637">MKNVQKGFTLIELMIVVAIISILAAIAIPQYQNYTIRAKVSEGIVLADAAKLAVSETVASNIGREIGAYGGTGDTDVNSFGYEFTATDNVGSIGVAAVAATPEAGDGQITVTYNDAVGVAGLVLHLTPGSGTIDTTTGLPTGPMAASQPIVWGCDISGEPTHLKYVPSNCRH</sequence>
<dbReference type="InterPro" id="IPR001082">
    <property type="entry name" value="Pilin"/>
</dbReference>
<protein>
    <submittedName>
        <fullName evidence="5">Pilin</fullName>
    </submittedName>
</protein>
<evidence type="ECO:0000256" key="1">
    <source>
        <dbReference type="ARBA" id="ARBA00005233"/>
    </source>
</evidence>
<evidence type="ECO:0000256" key="3">
    <source>
        <dbReference type="RuleBase" id="RU000389"/>
    </source>
</evidence>
<reference evidence="5 6" key="1">
    <citation type="submission" date="2018-07" db="EMBL/GenBank/DDBJ databases">
        <title>Dyella solisilvae sp. nov., isolated from the pine and broad-leaved mixed forest soil.</title>
        <authorList>
            <person name="Gao Z."/>
            <person name="Qiu L."/>
        </authorList>
    </citation>
    <scope>NUCLEOTIDE SEQUENCE [LARGE SCALE GENOMIC DNA]</scope>
    <source>
        <strain evidence="5 6">DHG54</strain>
    </source>
</reference>
<accession>A0A370KC60</accession>
<evidence type="ECO:0000313" key="6">
    <source>
        <dbReference type="Proteomes" id="UP000254711"/>
    </source>
</evidence>
<dbReference type="Pfam" id="PF00114">
    <property type="entry name" value="Pilin"/>
    <property type="match status" value="1"/>
</dbReference>
<dbReference type="Proteomes" id="UP000254711">
    <property type="component" value="Unassembled WGS sequence"/>
</dbReference>
<dbReference type="Gene3D" id="3.30.700.10">
    <property type="entry name" value="Glycoprotein, Type 4 Pilin"/>
    <property type="match status" value="1"/>
</dbReference>
<dbReference type="InterPro" id="IPR012902">
    <property type="entry name" value="N_methyl_site"/>
</dbReference>
<keyword evidence="4" id="KW-0812">Transmembrane</keyword>
<evidence type="ECO:0000256" key="4">
    <source>
        <dbReference type="SAM" id="Phobius"/>
    </source>
</evidence>
<dbReference type="RefSeq" id="WP_114823897.1">
    <property type="nucleotide sequence ID" value="NZ_QQSY01000001.1"/>
</dbReference>
<keyword evidence="2" id="KW-0488">Methylation</keyword>
<proteinExistence type="inferred from homology"/>
<dbReference type="Pfam" id="PF07963">
    <property type="entry name" value="N_methyl"/>
    <property type="match status" value="1"/>
</dbReference>
<organism evidence="5 6">
    <name type="scientific">Dyella solisilvae</name>
    <dbReference type="NCBI Taxonomy" id="1920168"/>
    <lineage>
        <taxon>Bacteria</taxon>
        <taxon>Pseudomonadati</taxon>
        <taxon>Pseudomonadota</taxon>
        <taxon>Gammaproteobacteria</taxon>
        <taxon>Lysobacterales</taxon>
        <taxon>Rhodanobacteraceae</taxon>
        <taxon>Dyella</taxon>
    </lineage>
</organism>
<dbReference type="AlphaFoldDB" id="A0A370KC60"/>
<dbReference type="SUPFAM" id="SSF54523">
    <property type="entry name" value="Pili subunits"/>
    <property type="match status" value="1"/>
</dbReference>
<keyword evidence="6" id="KW-1185">Reference proteome</keyword>
<gene>
    <name evidence="5" type="ORF">DVT68_05000</name>
</gene>
<feature type="transmembrane region" description="Helical" evidence="4">
    <location>
        <begin position="7"/>
        <end position="28"/>
    </location>
</feature>
<comment type="similarity">
    <text evidence="1 3">Belongs to the N-Me-Phe pilin family.</text>
</comment>